<evidence type="ECO:0000256" key="2">
    <source>
        <dbReference type="SAM" id="Phobius"/>
    </source>
</evidence>
<gene>
    <name evidence="4" type="ORF">GQ602_005474</name>
</gene>
<keyword evidence="2" id="KW-0812">Transmembrane</keyword>
<feature type="signal peptide" evidence="3">
    <location>
        <begin position="1"/>
        <end position="15"/>
    </location>
</feature>
<keyword evidence="2" id="KW-0472">Membrane</keyword>
<feature type="chain" id="PRO_5033993748" evidence="3">
    <location>
        <begin position="16"/>
        <end position="264"/>
    </location>
</feature>
<dbReference type="OrthoDB" id="4928099at2759"/>
<keyword evidence="2" id="KW-1133">Transmembrane helix</keyword>
<keyword evidence="4" id="KW-0176">Collagen</keyword>
<dbReference type="AlphaFoldDB" id="A0A8H4Q3D3"/>
<evidence type="ECO:0000256" key="1">
    <source>
        <dbReference type="SAM" id="MobiDB-lite"/>
    </source>
</evidence>
<keyword evidence="3" id="KW-0732">Signal</keyword>
<evidence type="ECO:0000313" key="4">
    <source>
        <dbReference type="EMBL" id="KAF4584101.1"/>
    </source>
</evidence>
<name>A0A8H4Q3D3_9HYPO</name>
<dbReference type="Proteomes" id="UP000562929">
    <property type="component" value="Unassembled WGS sequence"/>
</dbReference>
<organism evidence="4 5">
    <name type="scientific">Ophiocordyceps camponoti-floridani</name>
    <dbReference type="NCBI Taxonomy" id="2030778"/>
    <lineage>
        <taxon>Eukaryota</taxon>
        <taxon>Fungi</taxon>
        <taxon>Dikarya</taxon>
        <taxon>Ascomycota</taxon>
        <taxon>Pezizomycotina</taxon>
        <taxon>Sordariomycetes</taxon>
        <taxon>Hypocreomycetidae</taxon>
        <taxon>Hypocreales</taxon>
        <taxon>Ophiocordycipitaceae</taxon>
        <taxon>Ophiocordyceps</taxon>
    </lineage>
</organism>
<feature type="compositionally biased region" description="Low complexity" evidence="1">
    <location>
        <begin position="169"/>
        <end position="196"/>
    </location>
</feature>
<dbReference type="EMBL" id="JAACLJ010000006">
    <property type="protein sequence ID" value="KAF4584101.1"/>
    <property type="molecule type" value="Genomic_DNA"/>
</dbReference>
<evidence type="ECO:0000313" key="5">
    <source>
        <dbReference type="Proteomes" id="UP000562929"/>
    </source>
</evidence>
<reference evidence="4 5" key="1">
    <citation type="journal article" date="2020" name="G3 (Bethesda)">
        <title>Genetic Underpinnings of Host Manipulation by Ophiocordyceps as Revealed by Comparative Transcriptomics.</title>
        <authorList>
            <person name="Will I."/>
            <person name="Das B."/>
            <person name="Trinh T."/>
            <person name="Brachmann A."/>
            <person name="Ohm R.A."/>
            <person name="de Bekker C."/>
        </authorList>
    </citation>
    <scope>NUCLEOTIDE SEQUENCE [LARGE SCALE GENOMIC DNA]</scope>
    <source>
        <strain evidence="4 5">EC05</strain>
    </source>
</reference>
<feature type="region of interest" description="Disordered" evidence="1">
    <location>
        <begin position="169"/>
        <end position="239"/>
    </location>
</feature>
<protein>
    <submittedName>
        <fullName evidence="4">Collagen-like protein Mcl1</fullName>
    </submittedName>
</protein>
<feature type="transmembrane region" description="Helical" evidence="2">
    <location>
        <begin position="243"/>
        <end position="263"/>
    </location>
</feature>
<sequence>MKSALILSTLTLITAQQQPPCSRECHQVAATESSCSEGKSLSQHATCMCREKPFFKEWTDCRLCLRDDKKEISADEFRAYSSVLDSARAALCGPSPTASFQALFTQASAARNKVPQGVVSSSVPSGVSSVGHSRVDAEAEAGAAAGRYTDGNTYASASGAASAEATGETSAAARAQAEARAGSEGASASAGATAEADGQILSTSTQAGFTAPTDGTRTSSSLSPSSTSLSRGNSTTGLPSVSGASAVTVAGGLVMVVVAAALAI</sequence>
<proteinExistence type="predicted"/>
<feature type="compositionally biased region" description="Low complexity" evidence="1">
    <location>
        <begin position="215"/>
        <end position="238"/>
    </location>
</feature>
<keyword evidence="5" id="KW-1185">Reference proteome</keyword>
<accession>A0A8H4Q3D3</accession>
<comment type="caution">
    <text evidence="4">The sequence shown here is derived from an EMBL/GenBank/DDBJ whole genome shotgun (WGS) entry which is preliminary data.</text>
</comment>
<evidence type="ECO:0000256" key="3">
    <source>
        <dbReference type="SAM" id="SignalP"/>
    </source>
</evidence>